<evidence type="ECO:0000313" key="15">
    <source>
        <dbReference type="EMBL" id="GGA76973.1"/>
    </source>
</evidence>
<keyword evidence="6" id="KW-0808">Transferase</keyword>
<dbReference type="SUPFAM" id="SSF47384">
    <property type="entry name" value="Homodimeric domain of signal transducing histidine kinase"/>
    <property type="match status" value="1"/>
</dbReference>
<evidence type="ECO:0000256" key="7">
    <source>
        <dbReference type="ARBA" id="ARBA00022692"/>
    </source>
</evidence>
<dbReference type="InterPro" id="IPR035965">
    <property type="entry name" value="PAS-like_dom_sf"/>
</dbReference>
<evidence type="ECO:0000256" key="10">
    <source>
        <dbReference type="ARBA" id="ARBA00023136"/>
    </source>
</evidence>
<keyword evidence="10 12" id="KW-0472">Membrane</keyword>
<dbReference type="Pfam" id="PF00072">
    <property type="entry name" value="Response_reg"/>
    <property type="match status" value="1"/>
</dbReference>
<dbReference type="EMBL" id="BMKC01000001">
    <property type="protein sequence ID" value="GGA76973.1"/>
    <property type="molecule type" value="Genomic_DNA"/>
</dbReference>
<evidence type="ECO:0000313" key="16">
    <source>
        <dbReference type="Proteomes" id="UP000623419"/>
    </source>
</evidence>
<dbReference type="InterPro" id="IPR036097">
    <property type="entry name" value="HisK_dim/P_sf"/>
</dbReference>
<evidence type="ECO:0000256" key="6">
    <source>
        <dbReference type="ARBA" id="ARBA00022679"/>
    </source>
</evidence>
<dbReference type="SUPFAM" id="SSF55785">
    <property type="entry name" value="PYP-like sensor domain (PAS domain)"/>
    <property type="match status" value="1"/>
</dbReference>
<dbReference type="Gene3D" id="3.40.50.2300">
    <property type="match status" value="1"/>
</dbReference>
<dbReference type="SUPFAM" id="SSF55874">
    <property type="entry name" value="ATPase domain of HSP90 chaperone/DNA topoisomerase II/histidine kinase"/>
    <property type="match status" value="1"/>
</dbReference>
<feature type="transmembrane region" description="Helical" evidence="12">
    <location>
        <begin position="6"/>
        <end position="25"/>
    </location>
</feature>
<feature type="transmembrane region" description="Helical" evidence="12">
    <location>
        <begin position="113"/>
        <end position="138"/>
    </location>
</feature>
<feature type="transmembrane region" description="Helical" evidence="12">
    <location>
        <begin position="429"/>
        <end position="450"/>
    </location>
</feature>
<feature type="transmembrane region" description="Helical" evidence="12">
    <location>
        <begin position="375"/>
        <end position="394"/>
    </location>
</feature>
<comment type="catalytic activity">
    <reaction evidence="1">
        <text>ATP + protein L-histidine = ADP + protein N-phospho-L-histidine.</text>
        <dbReference type="EC" id="2.7.13.3"/>
    </reaction>
</comment>
<evidence type="ECO:0000256" key="2">
    <source>
        <dbReference type="ARBA" id="ARBA00004141"/>
    </source>
</evidence>
<keyword evidence="16" id="KW-1185">Reference proteome</keyword>
<comment type="subcellular location">
    <subcellularLocation>
        <location evidence="2">Membrane</location>
        <topology evidence="2">Multi-pass membrane protein</topology>
    </subcellularLocation>
</comment>
<dbReference type="CDD" id="cd00075">
    <property type="entry name" value="HATPase"/>
    <property type="match status" value="1"/>
</dbReference>
<dbReference type="SMART" id="SM00387">
    <property type="entry name" value="HATPase_c"/>
    <property type="match status" value="1"/>
</dbReference>
<dbReference type="Gene3D" id="3.30.450.20">
    <property type="entry name" value="PAS domain"/>
    <property type="match status" value="1"/>
</dbReference>
<evidence type="ECO:0000259" key="14">
    <source>
        <dbReference type="PROSITE" id="PS50110"/>
    </source>
</evidence>
<dbReference type="PRINTS" id="PR00344">
    <property type="entry name" value="BCTRLSENSOR"/>
</dbReference>
<dbReference type="EC" id="2.7.13.3" evidence="4"/>
<dbReference type="InterPro" id="IPR004358">
    <property type="entry name" value="Sig_transdc_His_kin-like_C"/>
</dbReference>
<proteinExistence type="inferred from homology"/>
<gene>
    <name evidence="15" type="ORF">GCM10011521_14000</name>
</gene>
<evidence type="ECO:0000256" key="4">
    <source>
        <dbReference type="ARBA" id="ARBA00012438"/>
    </source>
</evidence>
<dbReference type="PROSITE" id="PS50109">
    <property type="entry name" value="HIS_KIN"/>
    <property type="match status" value="1"/>
</dbReference>
<keyword evidence="5 11" id="KW-0597">Phosphoprotein</keyword>
<dbReference type="SMART" id="SM00388">
    <property type="entry name" value="HisKA"/>
    <property type="match status" value="1"/>
</dbReference>
<dbReference type="GO" id="GO:0016301">
    <property type="term" value="F:kinase activity"/>
    <property type="evidence" value="ECO:0007669"/>
    <property type="project" value="UniProtKB-KW"/>
</dbReference>
<feature type="domain" description="Response regulatory" evidence="14">
    <location>
        <begin position="991"/>
        <end position="1106"/>
    </location>
</feature>
<dbReference type="Pfam" id="PF12860">
    <property type="entry name" value="PAS_7"/>
    <property type="match status" value="1"/>
</dbReference>
<dbReference type="InterPro" id="IPR005467">
    <property type="entry name" value="His_kinase_dom"/>
</dbReference>
<dbReference type="PROSITE" id="PS50110">
    <property type="entry name" value="RESPONSE_REGULATORY"/>
    <property type="match status" value="1"/>
</dbReference>
<evidence type="ECO:0000256" key="1">
    <source>
        <dbReference type="ARBA" id="ARBA00000085"/>
    </source>
</evidence>
<evidence type="ECO:0000256" key="12">
    <source>
        <dbReference type="SAM" id="Phobius"/>
    </source>
</evidence>
<dbReference type="Pfam" id="PF02518">
    <property type="entry name" value="HATPase_c"/>
    <property type="match status" value="1"/>
</dbReference>
<dbReference type="InterPro" id="IPR003594">
    <property type="entry name" value="HATPase_dom"/>
</dbReference>
<feature type="domain" description="Histidine kinase" evidence="13">
    <location>
        <begin position="762"/>
        <end position="971"/>
    </location>
</feature>
<feature type="transmembrane region" description="Helical" evidence="12">
    <location>
        <begin position="158"/>
        <end position="175"/>
    </location>
</feature>
<dbReference type="Gene3D" id="1.20.1730.10">
    <property type="entry name" value="Sodium/glucose cotransporter"/>
    <property type="match status" value="1"/>
</dbReference>
<dbReference type="InterPro" id="IPR036890">
    <property type="entry name" value="HATPase_C_sf"/>
</dbReference>
<keyword evidence="7 12" id="KW-0812">Transmembrane</keyword>
<dbReference type="CDD" id="cd00082">
    <property type="entry name" value="HisKA"/>
    <property type="match status" value="1"/>
</dbReference>
<dbReference type="InterPro" id="IPR001734">
    <property type="entry name" value="Na/solute_symporter"/>
</dbReference>
<dbReference type="SUPFAM" id="SSF52172">
    <property type="entry name" value="CheY-like"/>
    <property type="match status" value="1"/>
</dbReference>
<dbReference type="SMART" id="SM00448">
    <property type="entry name" value="REC"/>
    <property type="match status" value="1"/>
</dbReference>
<name>A0ABQ1HGN6_9GAMM</name>
<reference evidence="16" key="1">
    <citation type="journal article" date="2019" name="Int. J. Syst. Evol. Microbiol.">
        <title>The Global Catalogue of Microorganisms (GCM) 10K type strain sequencing project: providing services to taxonomists for standard genome sequencing and annotation.</title>
        <authorList>
            <consortium name="The Broad Institute Genomics Platform"/>
            <consortium name="The Broad Institute Genome Sequencing Center for Infectious Disease"/>
            <person name="Wu L."/>
            <person name="Ma J."/>
        </authorList>
    </citation>
    <scope>NUCLEOTIDE SEQUENCE [LARGE SCALE GENOMIC DNA]</scope>
    <source>
        <strain evidence="16">CGMCC 1.15905</strain>
    </source>
</reference>
<keyword evidence="8 15" id="KW-0418">Kinase</keyword>
<feature type="transmembrane region" description="Helical" evidence="12">
    <location>
        <begin position="66"/>
        <end position="86"/>
    </location>
</feature>
<accession>A0ABQ1HGN6</accession>
<dbReference type="Gene3D" id="3.30.565.10">
    <property type="entry name" value="Histidine kinase-like ATPase, C-terminal domain"/>
    <property type="match status" value="1"/>
</dbReference>
<dbReference type="PROSITE" id="PS50283">
    <property type="entry name" value="NA_SOLUT_SYMP_3"/>
    <property type="match status" value="1"/>
</dbReference>
<dbReference type="InterPro" id="IPR038377">
    <property type="entry name" value="Na/Glc_symporter_sf"/>
</dbReference>
<feature type="modified residue" description="4-aspartylphosphate" evidence="11">
    <location>
        <position position="1041"/>
    </location>
</feature>
<organism evidence="15 16">
    <name type="scientific">Arenimonas soli</name>
    <dbReference type="NCBI Taxonomy" id="2269504"/>
    <lineage>
        <taxon>Bacteria</taxon>
        <taxon>Pseudomonadati</taxon>
        <taxon>Pseudomonadota</taxon>
        <taxon>Gammaproteobacteria</taxon>
        <taxon>Lysobacterales</taxon>
        <taxon>Lysobacteraceae</taxon>
        <taxon>Arenimonas</taxon>
    </lineage>
</organism>
<comment type="caution">
    <text evidence="15">The sequence shown here is derived from an EMBL/GenBank/DDBJ whole genome shotgun (WGS) entry which is preliminary data.</text>
</comment>
<dbReference type="RefSeq" id="WP_188662540.1">
    <property type="nucleotide sequence ID" value="NZ_BMKC01000001.1"/>
</dbReference>
<sequence>MLTDSLVIGAGLLWLGLLFGTALLAERRPGLLAKQWPAVYSLSLAVYCTSWTFYGTVTQAQRSGWAIPPTFLGTILLYLLGFGFLLKLLRLAREHNSTSLADLIATRLGRSSWLAAAVTFVAVMGIVPYIALQLKAVAMSYGLLTRASELAPPPWQDSALYVALAMGLFAMLFGTRRVSAAEHNRGLVLAMAVESLLKLGAMLALGAFVVFGLDLPDVDVPPPPADGASGFPALVLLGALAMFTLPHQFHVGIVECRQERELRTARWLFPLYMLLIALPILPLARAGDALLAPIGVPSDLYVLALPLAEGHEALALLAFLGGLSAATGMVILATLALSVMIGNHWLAPLLVRGRWSGGAGEGADLRGAVLTQRRIGILAVVLLAWGYSRLIAGSDALADIGALSFSALATLAPAVAFAVWRPQTPARAVLAGLGVAVALWCWVLLVPALADAGGPSPAWLQGGPFSWTWLAPEQMFGLGDWSRIGRATLLSLAAGALVPWMLASRLDVASPDRGGALSREALREVAVRFLPVARVDAVLAGAAAGQAVPGELQQRIERELAAVLGAASARLLLDAARRAQGTDLDTVATIVGEASQALRFNQRVLEAALENMSQGISVVDSELRLVAWNRRYAELFDYPGPLLQVGVPVAELVAHNVGRGLAGGGPPEREVAKRLRHMRAGTPYVAERRFGDVVVEIRGNPMPGGGFVATFTDVTDFRRSEAELKSVAETLEQRVVERTAQLAGAKAEAERANRGKSRFLAAVSHDLAQPLNAAHLFVHALAPRLEHGPHREALANIDGALVSAEGLLAGLLDISRLDAGGMEPKPQAFAIDDLLGHLAAEFGVLAEQKGLVLDRVPTGAWVFTDPQLLRRVLQNFLGNAVRYTARGRILIGCRRRGDALAIEVWDTGPGIAEGDQKLIFEEFRRLDKGGQGLGIGLAIAERVARLLGLPLRLRSWPGRGTVFSIEVPRATPAPADAVATPEATPEPPRSRVLVVDNDPDVLRGMQALLGGWGCDVLAARDGDEAAARVAEAGVPDLLLLDFHLDGGQTGLMLREHLASLMPERPCVVITADHGPEVRDAIAAAGCQLLHKPLKPLALKSMMSRLLGPTNL</sequence>
<dbReference type="InterPro" id="IPR001789">
    <property type="entry name" value="Sig_transdc_resp-reg_receiver"/>
</dbReference>
<dbReference type="InterPro" id="IPR003661">
    <property type="entry name" value="HisK_dim/P_dom"/>
</dbReference>
<dbReference type="InterPro" id="IPR000014">
    <property type="entry name" value="PAS"/>
</dbReference>
<evidence type="ECO:0000256" key="11">
    <source>
        <dbReference type="PROSITE-ProRule" id="PRU00169"/>
    </source>
</evidence>
<comment type="similarity">
    <text evidence="3">Belongs to the sodium:solute symporter (SSF) (TC 2.A.21) family.</text>
</comment>
<feature type="transmembrane region" description="Helical" evidence="12">
    <location>
        <begin position="37"/>
        <end position="54"/>
    </location>
</feature>
<dbReference type="Gene3D" id="1.10.287.130">
    <property type="match status" value="1"/>
</dbReference>
<feature type="transmembrane region" description="Helical" evidence="12">
    <location>
        <begin position="313"/>
        <end position="346"/>
    </location>
</feature>
<evidence type="ECO:0000256" key="8">
    <source>
        <dbReference type="ARBA" id="ARBA00022777"/>
    </source>
</evidence>
<evidence type="ECO:0000256" key="5">
    <source>
        <dbReference type="ARBA" id="ARBA00022553"/>
    </source>
</evidence>
<evidence type="ECO:0000259" key="13">
    <source>
        <dbReference type="PROSITE" id="PS50109"/>
    </source>
</evidence>
<evidence type="ECO:0000256" key="3">
    <source>
        <dbReference type="ARBA" id="ARBA00006434"/>
    </source>
</evidence>
<feature type="transmembrane region" description="Helical" evidence="12">
    <location>
        <begin position="400"/>
        <end position="420"/>
    </location>
</feature>
<dbReference type="PANTHER" id="PTHR43047:SF9">
    <property type="entry name" value="HISTIDINE KINASE"/>
    <property type="match status" value="1"/>
</dbReference>
<keyword evidence="9 12" id="KW-1133">Transmembrane helix</keyword>
<dbReference type="Proteomes" id="UP000623419">
    <property type="component" value="Unassembled WGS sequence"/>
</dbReference>
<dbReference type="PANTHER" id="PTHR43047">
    <property type="entry name" value="TWO-COMPONENT HISTIDINE PROTEIN KINASE"/>
    <property type="match status" value="1"/>
</dbReference>
<evidence type="ECO:0000256" key="9">
    <source>
        <dbReference type="ARBA" id="ARBA00022989"/>
    </source>
</evidence>
<dbReference type="Pfam" id="PF00512">
    <property type="entry name" value="HisKA"/>
    <property type="match status" value="1"/>
</dbReference>
<feature type="transmembrane region" description="Helical" evidence="12">
    <location>
        <begin position="265"/>
        <end position="284"/>
    </location>
</feature>
<feature type="transmembrane region" description="Helical" evidence="12">
    <location>
        <begin position="231"/>
        <end position="253"/>
    </location>
</feature>
<feature type="transmembrane region" description="Helical" evidence="12">
    <location>
        <begin position="187"/>
        <end position="211"/>
    </location>
</feature>
<dbReference type="CDD" id="cd00130">
    <property type="entry name" value="PAS"/>
    <property type="match status" value="1"/>
</dbReference>
<dbReference type="InterPro" id="IPR011006">
    <property type="entry name" value="CheY-like_superfamily"/>
</dbReference>
<protein>
    <recommendedName>
        <fullName evidence="4">histidine kinase</fullName>
        <ecNumber evidence="4">2.7.13.3</ecNumber>
    </recommendedName>
</protein>